<keyword evidence="1" id="KW-1133">Transmembrane helix</keyword>
<protein>
    <submittedName>
        <fullName evidence="3">Molybdopterin-dependent oxidoreductase</fullName>
    </submittedName>
</protein>
<dbReference type="Proteomes" id="UP001151002">
    <property type="component" value="Unassembled WGS sequence"/>
</dbReference>
<feature type="transmembrane region" description="Helical" evidence="1">
    <location>
        <begin position="211"/>
        <end position="229"/>
    </location>
</feature>
<feature type="transmembrane region" description="Helical" evidence="1">
    <location>
        <begin position="169"/>
        <end position="190"/>
    </location>
</feature>
<accession>A0ABT4ASC1</accession>
<gene>
    <name evidence="3" type="ORF">OWR29_01845</name>
</gene>
<dbReference type="Gene3D" id="3.90.420.10">
    <property type="entry name" value="Oxidoreductase, molybdopterin-binding domain"/>
    <property type="match status" value="1"/>
</dbReference>
<dbReference type="InterPro" id="IPR008335">
    <property type="entry name" value="Mopterin_OxRdtase_euk"/>
</dbReference>
<evidence type="ECO:0000313" key="3">
    <source>
        <dbReference type="EMBL" id="MCY1136722.1"/>
    </source>
</evidence>
<keyword evidence="1" id="KW-0812">Transmembrane</keyword>
<evidence type="ECO:0000313" key="4">
    <source>
        <dbReference type="Proteomes" id="UP001151002"/>
    </source>
</evidence>
<dbReference type="Pfam" id="PF00174">
    <property type="entry name" value="Oxidored_molyb"/>
    <property type="match status" value="1"/>
</dbReference>
<dbReference type="InterPro" id="IPR036374">
    <property type="entry name" value="OxRdtase_Mopterin-bd_sf"/>
</dbReference>
<dbReference type="EMBL" id="JAPNTZ010000001">
    <property type="protein sequence ID" value="MCY1136722.1"/>
    <property type="molecule type" value="Genomic_DNA"/>
</dbReference>
<dbReference type="CDD" id="cd00321">
    <property type="entry name" value="SO_family_Moco"/>
    <property type="match status" value="1"/>
</dbReference>
<feature type="transmembrane region" description="Helical" evidence="1">
    <location>
        <begin position="135"/>
        <end position="157"/>
    </location>
</feature>
<reference evidence="3" key="1">
    <citation type="submission" date="2022-11" db="EMBL/GenBank/DDBJ databases">
        <authorList>
            <person name="Somphong A."/>
            <person name="Phongsopitanun W."/>
        </authorList>
    </citation>
    <scope>NUCLEOTIDE SEQUENCE</scope>
    <source>
        <strain evidence="3">Pm04-4</strain>
    </source>
</reference>
<feature type="transmembrane region" description="Helical" evidence="1">
    <location>
        <begin position="92"/>
        <end position="114"/>
    </location>
</feature>
<dbReference type="PANTHER" id="PTHR43032">
    <property type="entry name" value="PROTEIN-METHIONINE-SULFOXIDE REDUCTASE"/>
    <property type="match status" value="1"/>
</dbReference>
<evidence type="ECO:0000256" key="1">
    <source>
        <dbReference type="SAM" id="Phobius"/>
    </source>
</evidence>
<comment type="caution">
    <text evidence="3">The sequence shown here is derived from an EMBL/GenBank/DDBJ whole genome shotgun (WGS) entry which is preliminary data.</text>
</comment>
<dbReference type="RefSeq" id="WP_267560488.1">
    <property type="nucleotide sequence ID" value="NZ_JAPNTZ010000001.1"/>
</dbReference>
<feature type="transmembrane region" description="Helical" evidence="1">
    <location>
        <begin position="49"/>
        <end position="72"/>
    </location>
</feature>
<dbReference type="SUPFAM" id="SSF56524">
    <property type="entry name" value="Oxidoreductase molybdopterin-binding domain"/>
    <property type="match status" value="1"/>
</dbReference>
<name>A0ABT4ASC1_9ACTN</name>
<keyword evidence="4" id="KW-1185">Reference proteome</keyword>
<evidence type="ECO:0000259" key="2">
    <source>
        <dbReference type="Pfam" id="PF00174"/>
    </source>
</evidence>
<feature type="domain" description="Oxidoreductase molybdopterin-binding" evidence="2">
    <location>
        <begin position="272"/>
        <end position="404"/>
    </location>
</feature>
<organism evidence="3 4">
    <name type="scientific">Paractinoplanes pyxinae</name>
    <dbReference type="NCBI Taxonomy" id="2997416"/>
    <lineage>
        <taxon>Bacteria</taxon>
        <taxon>Bacillati</taxon>
        <taxon>Actinomycetota</taxon>
        <taxon>Actinomycetes</taxon>
        <taxon>Micromonosporales</taxon>
        <taxon>Micromonosporaceae</taxon>
        <taxon>Paractinoplanes</taxon>
    </lineage>
</organism>
<dbReference type="InterPro" id="IPR000572">
    <property type="entry name" value="OxRdtase_Mopterin-bd_dom"/>
</dbReference>
<proteinExistence type="predicted"/>
<dbReference type="PANTHER" id="PTHR43032:SF2">
    <property type="entry name" value="BLL0505 PROTEIN"/>
    <property type="match status" value="1"/>
</dbReference>
<dbReference type="PRINTS" id="PR00407">
    <property type="entry name" value="EUMOPTERIN"/>
</dbReference>
<sequence length="406" mass="43835">MVRDAGRLIRRAHAWMSRPLPPPPAALRRGPLRRGAFDTSGRSPRLTSLLGIALGSAFAVCFLTGLLSHLIQHPPFWFVWPSRPVALYRVTQGLHVATGLASVPLLGAKLWSVYPRLFGWPPVRNLTHAIERASIAALVAAALFQVISGVLNVARWYDPMPFFFTAGHYWSAWLAIGALLAHIGVKLPIVRQALARRIPERAPAGTLTRRGLLGTVGVAAGLITVATAGQTVAPLAPVSVLAPRRPRSEPQNLAVNKTSAAAGVRDAIFDPAYRLVLAGLDRSQSLTLTDLAALPQHTVVLPISCVEGWSATGAWTGVRLRDLIRLAGLDPEDAEAYVESLQTSGRYRATTVPTPHARDPFTLLALRLNGEPLHPDHGYPARLIAPNRPGVLQTKWVGRITVRKAS</sequence>
<keyword evidence="1" id="KW-0472">Membrane</keyword>